<name>A0A2P8C543_9BACT</name>
<dbReference type="GO" id="GO:0006313">
    <property type="term" value="P:DNA transposition"/>
    <property type="evidence" value="ECO:0007669"/>
    <property type="project" value="InterPro"/>
</dbReference>
<gene>
    <name evidence="5" type="ORF">CLV93_1342</name>
    <name evidence="2" type="ORF">JCM18694_26160</name>
    <name evidence="3" type="ORF">JCM18694_29990</name>
    <name evidence="4" type="ORF">JCM18694_30160</name>
</gene>
<proteinExistence type="predicted"/>
<dbReference type="AlphaFoldDB" id="A0A2P8C543"/>
<keyword evidence="7" id="KW-1185">Reference proteome</keyword>
<dbReference type="OrthoDB" id="883575at2"/>
<dbReference type="InterPro" id="IPR009057">
    <property type="entry name" value="Homeodomain-like_sf"/>
</dbReference>
<evidence type="ECO:0000313" key="3">
    <source>
        <dbReference type="EMBL" id="GET22753.1"/>
    </source>
</evidence>
<dbReference type="Proteomes" id="UP000240621">
    <property type="component" value="Unassembled WGS sequence"/>
</dbReference>
<keyword evidence="1" id="KW-0175">Coiled coil</keyword>
<dbReference type="EMBL" id="BLAU01000001">
    <property type="protein sequence ID" value="GET22753.1"/>
    <property type="molecule type" value="Genomic_DNA"/>
</dbReference>
<evidence type="ECO:0000256" key="1">
    <source>
        <dbReference type="SAM" id="Coils"/>
    </source>
</evidence>
<evidence type="ECO:0000313" key="4">
    <source>
        <dbReference type="EMBL" id="GET22770.1"/>
    </source>
</evidence>
<dbReference type="InterPro" id="IPR002514">
    <property type="entry name" value="Transposase_8"/>
</dbReference>
<dbReference type="EMBL" id="BLAU01000001">
    <property type="protein sequence ID" value="GET22770.1"/>
    <property type="molecule type" value="Genomic_DNA"/>
</dbReference>
<evidence type="ECO:0000313" key="6">
    <source>
        <dbReference type="Proteomes" id="UP000240621"/>
    </source>
</evidence>
<organism evidence="5 6">
    <name type="scientific">Prolixibacter denitrificans</name>
    <dbReference type="NCBI Taxonomy" id="1541063"/>
    <lineage>
        <taxon>Bacteria</taxon>
        <taxon>Pseudomonadati</taxon>
        <taxon>Bacteroidota</taxon>
        <taxon>Bacteroidia</taxon>
        <taxon>Marinilabiliales</taxon>
        <taxon>Prolixibacteraceae</taxon>
        <taxon>Prolixibacter</taxon>
    </lineage>
</organism>
<comment type="caution">
    <text evidence="5">The sequence shown here is derived from an EMBL/GenBank/DDBJ whole genome shotgun (WGS) entry which is preliminary data.</text>
</comment>
<dbReference type="GO" id="GO:0003677">
    <property type="term" value="F:DNA binding"/>
    <property type="evidence" value="ECO:0007669"/>
    <property type="project" value="InterPro"/>
</dbReference>
<evidence type="ECO:0000313" key="5">
    <source>
        <dbReference type="EMBL" id="PSK80093.1"/>
    </source>
</evidence>
<dbReference type="EMBL" id="PYGC01000034">
    <property type="protein sequence ID" value="PSK80093.1"/>
    <property type="molecule type" value="Genomic_DNA"/>
</dbReference>
<dbReference type="GO" id="GO:0004803">
    <property type="term" value="F:transposase activity"/>
    <property type="evidence" value="ECO:0007669"/>
    <property type="project" value="InterPro"/>
</dbReference>
<dbReference type="Pfam" id="PF01527">
    <property type="entry name" value="HTH_Tnp_1"/>
    <property type="match status" value="1"/>
</dbReference>
<accession>A0A2P8C543</accession>
<dbReference type="SUPFAM" id="SSF46689">
    <property type="entry name" value="Homeodomain-like"/>
    <property type="match status" value="1"/>
</dbReference>
<evidence type="ECO:0000313" key="7">
    <source>
        <dbReference type="Proteomes" id="UP000396862"/>
    </source>
</evidence>
<reference evidence="2 7" key="2">
    <citation type="submission" date="2019-10" db="EMBL/GenBank/DDBJ databases">
        <title>Prolixibacter strains distinguished by the presence of nitrate reductase genes were adept at nitrate-dependent anaerobic corrosion of metallic iron and carbon steel.</title>
        <authorList>
            <person name="Iino T."/>
            <person name="Shono N."/>
            <person name="Ito K."/>
            <person name="Nakamura R."/>
            <person name="Sueoka K."/>
            <person name="Harayama S."/>
            <person name="Ohkuma M."/>
        </authorList>
    </citation>
    <scope>NUCLEOTIDE SEQUENCE [LARGE SCALE GENOMIC DNA]</scope>
    <source>
        <strain evidence="2 7">MIC1-1</strain>
    </source>
</reference>
<dbReference type="RefSeq" id="WP_106544014.1">
    <property type="nucleotide sequence ID" value="NZ_BLAU01000001.1"/>
</dbReference>
<feature type="coiled-coil region" evidence="1">
    <location>
        <begin position="68"/>
        <end position="95"/>
    </location>
</feature>
<dbReference type="EMBL" id="BLAU01000001">
    <property type="protein sequence ID" value="GET22370.1"/>
    <property type="molecule type" value="Genomic_DNA"/>
</dbReference>
<protein>
    <submittedName>
        <fullName evidence="5">Transposase</fullName>
    </submittedName>
</protein>
<evidence type="ECO:0000313" key="2">
    <source>
        <dbReference type="EMBL" id="GET22370.1"/>
    </source>
</evidence>
<sequence length="132" mass="15618">MKVELKKIQRRRHFSDDFKRSVVRDYEKGYATVSELGREYGIQRAVVYRWIYKYSNYNKKSSVIVEMKESSTKKIKELEAKIKELERIVGTKQINIDYLEKMIEIAKTELDIDIKKNFSTPQSNGSGKTKKK</sequence>
<reference evidence="5 6" key="1">
    <citation type="submission" date="2018-03" db="EMBL/GenBank/DDBJ databases">
        <title>Genomic Encyclopedia of Archaeal and Bacterial Type Strains, Phase II (KMG-II): from individual species to whole genera.</title>
        <authorList>
            <person name="Goeker M."/>
        </authorList>
    </citation>
    <scope>NUCLEOTIDE SEQUENCE [LARGE SCALE GENOMIC DNA]</scope>
    <source>
        <strain evidence="5 6">DSM 27267</strain>
    </source>
</reference>
<dbReference type="Proteomes" id="UP000396862">
    <property type="component" value="Unassembled WGS sequence"/>
</dbReference>
<dbReference type="Gene3D" id="1.10.10.60">
    <property type="entry name" value="Homeodomain-like"/>
    <property type="match status" value="1"/>
</dbReference>